<reference evidence="5" key="1">
    <citation type="submission" date="2023-07" db="EMBL/GenBank/DDBJ databases">
        <title>Paracoccus sp. MBLB3053 whole genome sequence.</title>
        <authorList>
            <person name="Hwang C.Y."/>
            <person name="Cho E.-S."/>
            <person name="Seo M.-J."/>
        </authorList>
    </citation>
    <scope>NUCLEOTIDE SEQUENCE [LARGE SCALE GENOMIC DNA]</scope>
    <source>
        <strain evidence="5">MBLB3053</strain>
    </source>
</reference>
<evidence type="ECO:0000259" key="3">
    <source>
        <dbReference type="Pfam" id="PF00171"/>
    </source>
</evidence>
<accession>A0ABU2HXP2</accession>
<dbReference type="EMBL" id="JAVQLW010000004">
    <property type="protein sequence ID" value="MDS9469827.1"/>
    <property type="molecule type" value="Genomic_DNA"/>
</dbReference>
<name>A0ABU2HXP2_9RHOB</name>
<dbReference type="PANTHER" id="PTHR42991">
    <property type="entry name" value="ALDEHYDE DEHYDROGENASE"/>
    <property type="match status" value="1"/>
</dbReference>
<dbReference type="InterPro" id="IPR016162">
    <property type="entry name" value="Ald_DH_N"/>
</dbReference>
<sequence>MTYPFEMPASDGLDRISMLLGGSWQQGEGAAQEVFDKFRLTPFALLPASGPDQITEMIGLAEHSFRADRLTPHDRGRILDAVAALLEMRRDEFQDVMQLETGYTDADCRTEIQRTVETLRLSAEEARRLSGEVIPVAGAAGQGNRLAFTLRVPLGVVLAVTPFNAPLNTVTHKIAPALGAGNTVVLKPASQTPRTACMLAQAFLDAGLPPGYLQVFHGGAAAVEQALADDRVRYIAFTGSTEVGRLIQARAGLRRTQMELGSIAFTLLAGDADLDDALSKVAAAGYRKAGQVCTSVQILLVDAAIADQVESRLAGIVAELTHGDPAMPGCSTGPLISLGDALRVESWIAEAISGGARLLAGGRRDGAVIAPTLLADVTPAMNVGCREIFGPVVCIERFTDFDAALERVNATPYGLATGIFTRNLDLAFAALRRLQVGGVHVNQTSSARLDMMPYGGSKESGFGREGPRHAMMEMTEERVVSFTL</sequence>
<dbReference type="Proteomes" id="UP001269144">
    <property type="component" value="Unassembled WGS sequence"/>
</dbReference>
<gene>
    <name evidence="4" type="ORF">RGQ15_19905</name>
</gene>
<proteinExistence type="inferred from homology"/>
<dbReference type="InterPro" id="IPR016163">
    <property type="entry name" value="Ald_DH_C"/>
</dbReference>
<organism evidence="4 5">
    <name type="scientific">Paracoccus aurantius</name>
    <dbReference type="NCBI Taxonomy" id="3073814"/>
    <lineage>
        <taxon>Bacteria</taxon>
        <taxon>Pseudomonadati</taxon>
        <taxon>Pseudomonadota</taxon>
        <taxon>Alphaproteobacteria</taxon>
        <taxon>Rhodobacterales</taxon>
        <taxon>Paracoccaceae</taxon>
        <taxon>Paracoccus</taxon>
    </lineage>
</organism>
<evidence type="ECO:0000313" key="5">
    <source>
        <dbReference type="Proteomes" id="UP001269144"/>
    </source>
</evidence>
<evidence type="ECO:0000256" key="2">
    <source>
        <dbReference type="ARBA" id="ARBA00023002"/>
    </source>
</evidence>
<dbReference type="RefSeq" id="WP_311162573.1">
    <property type="nucleotide sequence ID" value="NZ_JAVQLW010000004.1"/>
</dbReference>
<dbReference type="InterPro" id="IPR015590">
    <property type="entry name" value="Aldehyde_DH_dom"/>
</dbReference>
<comment type="similarity">
    <text evidence="1">Belongs to the aldehyde dehydrogenase family.</text>
</comment>
<evidence type="ECO:0000256" key="1">
    <source>
        <dbReference type="ARBA" id="ARBA00009986"/>
    </source>
</evidence>
<keyword evidence="2" id="KW-0560">Oxidoreductase</keyword>
<protein>
    <submittedName>
        <fullName evidence="4">Aldehyde dehydrogenase family protein</fullName>
    </submittedName>
</protein>
<dbReference type="Pfam" id="PF00171">
    <property type="entry name" value="Aldedh"/>
    <property type="match status" value="1"/>
</dbReference>
<evidence type="ECO:0000313" key="4">
    <source>
        <dbReference type="EMBL" id="MDS9469827.1"/>
    </source>
</evidence>
<comment type="caution">
    <text evidence="4">The sequence shown here is derived from an EMBL/GenBank/DDBJ whole genome shotgun (WGS) entry which is preliminary data.</text>
</comment>
<dbReference type="InterPro" id="IPR016161">
    <property type="entry name" value="Ald_DH/histidinol_DH"/>
</dbReference>
<dbReference type="SUPFAM" id="SSF53720">
    <property type="entry name" value="ALDH-like"/>
    <property type="match status" value="1"/>
</dbReference>
<dbReference type="Gene3D" id="3.40.309.10">
    <property type="entry name" value="Aldehyde Dehydrogenase, Chain A, domain 2"/>
    <property type="match status" value="1"/>
</dbReference>
<dbReference type="PANTHER" id="PTHR42991:SF1">
    <property type="entry name" value="ALDEHYDE DEHYDROGENASE"/>
    <property type="match status" value="1"/>
</dbReference>
<feature type="domain" description="Aldehyde dehydrogenase" evidence="3">
    <location>
        <begin position="24"/>
        <end position="480"/>
    </location>
</feature>
<dbReference type="Gene3D" id="3.40.605.10">
    <property type="entry name" value="Aldehyde Dehydrogenase, Chain A, domain 1"/>
    <property type="match status" value="1"/>
</dbReference>
<keyword evidence="5" id="KW-1185">Reference proteome</keyword>
<dbReference type="InterPro" id="IPR051020">
    <property type="entry name" value="ALDH-related_metabolic_enz"/>
</dbReference>